<gene>
    <name evidence="7" type="ORF">EXM22_16540</name>
</gene>
<dbReference type="InterPro" id="IPR050640">
    <property type="entry name" value="Bact_2-comp_sensor_kinase"/>
</dbReference>
<dbReference type="AlphaFoldDB" id="A0A5C1QRA4"/>
<evidence type="ECO:0000313" key="8">
    <source>
        <dbReference type="Proteomes" id="UP000324209"/>
    </source>
</evidence>
<evidence type="ECO:0000256" key="4">
    <source>
        <dbReference type="ARBA" id="ARBA00022777"/>
    </source>
</evidence>
<protein>
    <recommendedName>
        <fullName evidence="6">HAMP domain-containing protein</fullName>
    </recommendedName>
</protein>
<dbReference type="Pfam" id="PF02518">
    <property type="entry name" value="HATPase_c"/>
    <property type="match status" value="1"/>
</dbReference>
<keyword evidence="5" id="KW-1133">Transmembrane helix</keyword>
<keyword evidence="8" id="KW-1185">Reference proteome</keyword>
<keyword evidence="5" id="KW-0472">Membrane</keyword>
<keyword evidence="2" id="KW-0597">Phosphoprotein</keyword>
<dbReference type="PANTHER" id="PTHR34220:SF7">
    <property type="entry name" value="SENSOR HISTIDINE KINASE YPDA"/>
    <property type="match status" value="1"/>
</dbReference>
<evidence type="ECO:0000256" key="5">
    <source>
        <dbReference type="SAM" id="Phobius"/>
    </source>
</evidence>
<dbReference type="InterPro" id="IPR029016">
    <property type="entry name" value="GAF-like_dom_sf"/>
</dbReference>
<dbReference type="RefSeq" id="WP_149487584.1">
    <property type="nucleotide sequence ID" value="NZ_CP036150.1"/>
</dbReference>
<evidence type="ECO:0000256" key="3">
    <source>
        <dbReference type="ARBA" id="ARBA00022679"/>
    </source>
</evidence>
<dbReference type="PROSITE" id="PS50885">
    <property type="entry name" value="HAMP"/>
    <property type="match status" value="1"/>
</dbReference>
<dbReference type="GO" id="GO:0016020">
    <property type="term" value="C:membrane"/>
    <property type="evidence" value="ECO:0007669"/>
    <property type="project" value="UniProtKB-SubCell"/>
</dbReference>
<dbReference type="KEGG" id="ock:EXM22_16540"/>
<dbReference type="InterPro" id="IPR003660">
    <property type="entry name" value="HAMP_dom"/>
</dbReference>
<dbReference type="SUPFAM" id="SSF55781">
    <property type="entry name" value="GAF domain-like"/>
    <property type="match status" value="1"/>
</dbReference>
<evidence type="ECO:0000256" key="1">
    <source>
        <dbReference type="ARBA" id="ARBA00004370"/>
    </source>
</evidence>
<reference evidence="7 8" key="1">
    <citation type="submission" date="2019-02" db="EMBL/GenBank/DDBJ databases">
        <title>Complete Genome Sequence and Methylome Analysis of free living Spirochaetas.</title>
        <authorList>
            <person name="Fomenkov A."/>
            <person name="Dubinina G."/>
            <person name="Leshcheva N."/>
            <person name="Mikheeva N."/>
            <person name="Grabovich M."/>
            <person name="Vincze T."/>
            <person name="Roberts R.J."/>
        </authorList>
    </citation>
    <scope>NUCLEOTIDE SEQUENCE [LARGE SCALE GENOMIC DNA]</scope>
    <source>
        <strain evidence="7 8">K2</strain>
    </source>
</reference>
<accession>A0A5C1QRA4</accession>
<evidence type="ECO:0000259" key="6">
    <source>
        <dbReference type="PROSITE" id="PS50885"/>
    </source>
</evidence>
<dbReference type="GO" id="GO:0000155">
    <property type="term" value="F:phosphorelay sensor kinase activity"/>
    <property type="evidence" value="ECO:0007669"/>
    <property type="project" value="InterPro"/>
</dbReference>
<keyword evidence="5" id="KW-0812">Transmembrane</keyword>
<dbReference type="OrthoDB" id="370211at2"/>
<keyword evidence="3" id="KW-0808">Transferase</keyword>
<dbReference type="SUPFAM" id="SSF55874">
    <property type="entry name" value="ATPase domain of HSP90 chaperone/DNA topoisomerase II/histidine kinase"/>
    <property type="match status" value="1"/>
</dbReference>
<evidence type="ECO:0000256" key="2">
    <source>
        <dbReference type="ARBA" id="ARBA00022553"/>
    </source>
</evidence>
<feature type="domain" description="HAMP" evidence="6">
    <location>
        <begin position="228"/>
        <end position="280"/>
    </location>
</feature>
<dbReference type="InterPro" id="IPR003594">
    <property type="entry name" value="HATPase_dom"/>
</dbReference>
<organism evidence="7 8">
    <name type="scientific">Oceanispirochaeta crateris</name>
    <dbReference type="NCBI Taxonomy" id="2518645"/>
    <lineage>
        <taxon>Bacteria</taxon>
        <taxon>Pseudomonadati</taxon>
        <taxon>Spirochaetota</taxon>
        <taxon>Spirochaetia</taxon>
        <taxon>Spirochaetales</taxon>
        <taxon>Spirochaetaceae</taxon>
        <taxon>Oceanispirochaeta</taxon>
    </lineage>
</organism>
<evidence type="ECO:0000313" key="7">
    <source>
        <dbReference type="EMBL" id="QEN09510.1"/>
    </source>
</evidence>
<keyword evidence="4" id="KW-0418">Kinase</keyword>
<name>A0A5C1QRA4_9SPIO</name>
<dbReference type="Gene3D" id="6.10.340.10">
    <property type="match status" value="1"/>
</dbReference>
<dbReference type="InterPro" id="IPR036890">
    <property type="entry name" value="HATPase_C_sf"/>
</dbReference>
<feature type="transmembrane region" description="Helical" evidence="5">
    <location>
        <begin position="204"/>
        <end position="225"/>
    </location>
</feature>
<proteinExistence type="predicted"/>
<comment type="subcellular location">
    <subcellularLocation>
        <location evidence="1">Membrane</location>
    </subcellularLocation>
</comment>
<sequence length="645" mass="74111">MNIRKKLLILTSLMFFSLATITGLSLWNWRRLQSLNETILQGQKLQTHSRNVMGLMKDIIFDLFAPRMYSQIRSLTYAPRSIAAYKTWLVAVEQYQHSFLVFIDDRDLTIMQDDELQDLYETALTLNQKALDKLYYMSEILSRLQDLDAGEKGLYVLMQRDETLIPFFDEFRDTSFYFTNTFESFMNHFFTSFKEQSRRQERELHILFILTSLLTGGMALSYALIISRQIIQKISLAGTAFKNISMGDFSTTYPVKDNDELSTLLSRINSLSSDLKNNMNSILNLTRDMGISLEDGTSLENLTDMITETIIKDTNAEVAAIYLFDPLKNQFAMESFRGTEVSLIPRLEASSRLGVKLKKGEPVVSPFEEMTSLRKFLILKAPYPQDMLALPLIHRGECRGFILALLMSEKTRFSDLGITRMINFSEYVSLTLDNQMKYREVLEKREAQYWALQSQVQPHFIYNILNGFIGLNRMGETKRLEEAILSLREMLRYVTDQTHWTSMEKEFEFLGHYCELQKIRFSERLTYKLTLPEDLKGIPIPRLLLQPLVENSVIHGLEPQEEGGTLTVTAEKIEASGQNCLIITIADNGCGFDMNLKKKGESVGMRNVIERLKMAFPGSEILTQSKPGEGTTTVMTLPAYQEVLL</sequence>
<dbReference type="Gene3D" id="3.30.565.10">
    <property type="entry name" value="Histidine kinase-like ATPase, C-terminal domain"/>
    <property type="match status" value="1"/>
</dbReference>
<dbReference type="Pfam" id="PF06580">
    <property type="entry name" value="His_kinase"/>
    <property type="match status" value="1"/>
</dbReference>
<dbReference type="Proteomes" id="UP000324209">
    <property type="component" value="Chromosome"/>
</dbReference>
<dbReference type="PANTHER" id="PTHR34220">
    <property type="entry name" value="SENSOR HISTIDINE KINASE YPDA"/>
    <property type="match status" value="1"/>
</dbReference>
<dbReference type="InterPro" id="IPR010559">
    <property type="entry name" value="Sig_transdc_His_kin_internal"/>
</dbReference>
<dbReference type="EMBL" id="CP036150">
    <property type="protein sequence ID" value="QEN09510.1"/>
    <property type="molecule type" value="Genomic_DNA"/>
</dbReference>
<dbReference type="Gene3D" id="3.30.450.40">
    <property type="match status" value="1"/>
</dbReference>